<dbReference type="OrthoDB" id="1928949at2"/>
<feature type="transmembrane region" description="Helical" evidence="1">
    <location>
        <begin position="36"/>
        <end position="56"/>
    </location>
</feature>
<evidence type="ECO:0000256" key="1">
    <source>
        <dbReference type="SAM" id="Phobius"/>
    </source>
</evidence>
<feature type="transmembrane region" description="Helical" evidence="1">
    <location>
        <begin position="6"/>
        <end position="24"/>
    </location>
</feature>
<dbReference type="EMBL" id="AE015927">
    <property type="protein sequence ID" value="AAO35670.1"/>
    <property type="molecule type" value="Genomic_DNA"/>
</dbReference>
<keyword evidence="1" id="KW-0812">Transmembrane</keyword>
<dbReference type="RefSeq" id="WP_011099332.1">
    <property type="nucleotide sequence ID" value="NC_004557.1"/>
</dbReference>
<accession>Q896C0</accession>
<name>Q896C0_CLOTE</name>
<evidence type="ECO:0000313" key="3">
    <source>
        <dbReference type="Proteomes" id="UP000001412"/>
    </source>
</evidence>
<dbReference type="HOGENOM" id="CLU_1692473_0_0_9"/>
<gene>
    <name evidence="2" type="ordered locus">CTC_01088</name>
</gene>
<proteinExistence type="predicted"/>
<sequence>MELVIIFYILFIIFFSALIIAALTGSKILKNKKDAIGVYSIGTVIYGVLFFLTLRLELSSYNYIYMEPVSKTSINRKVSSKDDGNNFRAETPKEQLYVDENEKGKGLIKGNTSKKTGEKIYHTPGSRYYNSTKIEDTERWFKTIEEAEKAGYRAPKK</sequence>
<dbReference type="GeneID" id="25393065"/>
<evidence type="ECO:0000313" key="2">
    <source>
        <dbReference type="EMBL" id="AAO35670.1"/>
    </source>
</evidence>
<dbReference type="Proteomes" id="UP000001412">
    <property type="component" value="Chromosome"/>
</dbReference>
<reference evidence="2 3" key="1">
    <citation type="journal article" date="2003" name="Proc. Natl. Acad. Sci. U.S.A.">
        <title>The genome sequence of Clostridium tetani, the causative agent of tetanus disease.</title>
        <authorList>
            <person name="Brueggemann H."/>
            <person name="Baumer S."/>
            <person name="Fricke W.F."/>
            <person name="Wiezer A."/>
            <person name="Liesegang H."/>
            <person name="Decker I."/>
            <person name="Herzberg C."/>
            <person name="Martinez-Arias R."/>
            <person name="Merkl R."/>
            <person name="Henne A."/>
            <person name="Gottschalk G."/>
        </authorList>
    </citation>
    <scope>NUCLEOTIDE SEQUENCE [LARGE SCALE GENOMIC DNA]</scope>
    <source>
        <strain evidence="3">Massachusetts / E88</strain>
    </source>
</reference>
<organism evidence="2 3">
    <name type="scientific">Clostridium tetani (strain Massachusetts / E88)</name>
    <dbReference type="NCBI Taxonomy" id="212717"/>
    <lineage>
        <taxon>Bacteria</taxon>
        <taxon>Bacillati</taxon>
        <taxon>Bacillota</taxon>
        <taxon>Clostridia</taxon>
        <taxon>Eubacteriales</taxon>
        <taxon>Clostridiaceae</taxon>
        <taxon>Clostridium</taxon>
    </lineage>
</organism>
<keyword evidence="1" id="KW-0472">Membrane</keyword>
<protein>
    <submittedName>
        <fullName evidence="2">Membrane spanning protein</fullName>
    </submittedName>
</protein>
<dbReference type="AlphaFoldDB" id="Q896C0"/>
<dbReference type="STRING" id="212717.CTC_01088"/>
<keyword evidence="3" id="KW-1185">Reference proteome</keyword>
<keyword evidence="1" id="KW-1133">Transmembrane helix</keyword>
<dbReference type="KEGG" id="ctc:CTC_01088"/>